<evidence type="ECO:0000313" key="1">
    <source>
        <dbReference type="EMBL" id="CDW91023.1"/>
    </source>
</evidence>
<dbReference type="InParanoid" id="A0A078BBR3"/>
<proteinExistence type="predicted"/>
<name>A0A078BBR3_STYLE</name>
<sequence length="99" mass="11877">MIVAHFQSQLVNSQATSPHQLSYNELQPFQQSQYQQQQQLQLLTRTVNIPRTEGQVFRFVQEDMRAGTYFIELKLCCSWWRREITFVWKSKHIQLGIPY</sequence>
<reference evidence="1 2" key="1">
    <citation type="submission" date="2014-06" db="EMBL/GenBank/DDBJ databases">
        <authorList>
            <person name="Swart Estienne"/>
        </authorList>
    </citation>
    <scope>NUCLEOTIDE SEQUENCE [LARGE SCALE GENOMIC DNA]</scope>
    <source>
        <strain evidence="1 2">130c</strain>
    </source>
</reference>
<organism evidence="1 2">
    <name type="scientific">Stylonychia lemnae</name>
    <name type="common">Ciliate</name>
    <dbReference type="NCBI Taxonomy" id="5949"/>
    <lineage>
        <taxon>Eukaryota</taxon>
        <taxon>Sar</taxon>
        <taxon>Alveolata</taxon>
        <taxon>Ciliophora</taxon>
        <taxon>Intramacronucleata</taxon>
        <taxon>Spirotrichea</taxon>
        <taxon>Stichotrichia</taxon>
        <taxon>Sporadotrichida</taxon>
        <taxon>Oxytrichidae</taxon>
        <taxon>Stylonychinae</taxon>
        <taxon>Stylonychia</taxon>
    </lineage>
</organism>
<dbReference type="EMBL" id="CCKQ01019018">
    <property type="protein sequence ID" value="CDW91023.1"/>
    <property type="molecule type" value="Genomic_DNA"/>
</dbReference>
<dbReference type="AlphaFoldDB" id="A0A078BBR3"/>
<accession>A0A078BBR3</accession>
<protein>
    <submittedName>
        <fullName evidence="1">Uncharacterized protein</fullName>
    </submittedName>
</protein>
<gene>
    <name evidence="1" type="primary">Contig6134.g6559</name>
    <name evidence="1" type="ORF">STYLEM_20171</name>
</gene>
<evidence type="ECO:0000313" key="2">
    <source>
        <dbReference type="Proteomes" id="UP000039865"/>
    </source>
</evidence>
<dbReference type="Proteomes" id="UP000039865">
    <property type="component" value="Unassembled WGS sequence"/>
</dbReference>
<keyword evidence="2" id="KW-1185">Reference proteome</keyword>